<evidence type="ECO:0000313" key="1">
    <source>
        <dbReference type="EMBL" id="EER17864.1"/>
    </source>
</evidence>
<sequence>MESERPTELITRLHCSPHVIVRAPHISMNGENHEATLLCSCDRQSNAYLKDWGNAQKATRIRTYCYETGMERHGPLSKRRDDIVAELTVSGRHPYNDSGC</sequence>
<name>C5KCC9_PERM5</name>
<proteinExistence type="predicted"/>
<dbReference type="AlphaFoldDB" id="C5KCC9"/>
<protein>
    <submittedName>
        <fullName evidence="1">Uncharacterized protein</fullName>
    </submittedName>
</protein>
<dbReference type="GeneID" id="9063048"/>
<evidence type="ECO:0000313" key="2">
    <source>
        <dbReference type="Proteomes" id="UP000007800"/>
    </source>
</evidence>
<dbReference type="InParanoid" id="C5KCC9"/>
<dbReference type="RefSeq" id="XP_002786068.1">
    <property type="nucleotide sequence ID" value="XM_002786022.1"/>
</dbReference>
<gene>
    <name evidence="1" type="ORF">Pmar_PMAR000336</name>
</gene>
<dbReference type="EMBL" id="GG671978">
    <property type="protein sequence ID" value="EER17864.1"/>
    <property type="molecule type" value="Genomic_DNA"/>
</dbReference>
<organism evidence="2">
    <name type="scientific">Perkinsus marinus (strain ATCC 50983 / TXsc)</name>
    <dbReference type="NCBI Taxonomy" id="423536"/>
    <lineage>
        <taxon>Eukaryota</taxon>
        <taxon>Sar</taxon>
        <taxon>Alveolata</taxon>
        <taxon>Perkinsozoa</taxon>
        <taxon>Perkinsea</taxon>
        <taxon>Perkinsida</taxon>
        <taxon>Perkinsidae</taxon>
        <taxon>Perkinsus</taxon>
    </lineage>
</organism>
<reference evidence="1 2" key="1">
    <citation type="submission" date="2008-07" db="EMBL/GenBank/DDBJ databases">
        <authorList>
            <person name="El-Sayed N."/>
            <person name="Caler E."/>
            <person name="Inman J."/>
            <person name="Amedeo P."/>
            <person name="Hass B."/>
            <person name="Wortman J."/>
        </authorList>
    </citation>
    <scope>NUCLEOTIDE SEQUENCE [LARGE SCALE GENOMIC DNA]</scope>
    <source>
        <strain evidence="2">ATCC 50983 / TXsc</strain>
    </source>
</reference>
<keyword evidence="2" id="KW-1185">Reference proteome</keyword>
<accession>C5KCC9</accession>
<dbReference type="Proteomes" id="UP000007800">
    <property type="component" value="Unassembled WGS sequence"/>
</dbReference>